<accession>A7EW80</accession>
<reference evidence="3" key="1">
    <citation type="journal article" date="2011" name="PLoS Genet.">
        <title>Genomic analysis of the necrotrophic fungal pathogens Sclerotinia sclerotiorum and Botrytis cinerea.</title>
        <authorList>
            <person name="Amselem J."/>
            <person name="Cuomo C.A."/>
            <person name="van Kan J.A."/>
            <person name="Viaud M."/>
            <person name="Benito E.P."/>
            <person name="Couloux A."/>
            <person name="Coutinho P.M."/>
            <person name="de Vries R.P."/>
            <person name="Dyer P.S."/>
            <person name="Fillinger S."/>
            <person name="Fournier E."/>
            <person name="Gout L."/>
            <person name="Hahn M."/>
            <person name="Kohn L."/>
            <person name="Lapalu N."/>
            <person name="Plummer K.M."/>
            <person name="Pradier J.M."/>
            <person name="Quevillon E."/>
            <person name="Sharon A."/>
            <person name="Simon A."/>
            <person name="ten Have A."/>
            <person name="Tudzynski B."/>
            <person name="Tudzynski P."/>
            <person name="Wincker P."/>
            <person name="Andrew M."/>
            <person name="Anthouard V."/>
            <person name="Beever R.E."/>
            <person name="Beffa R."/>
            <person name="Benoit I."/>
            <person name="Bouzid O."/>
            <person name="Brault B."/>
            <person name="Chen Z."/>
            <person name="Choquer M."/>
            <person name="Collemare J."/>
            <person name="Cotton P."/>
            <person name="Danchin E.G."/>
            <person name="Da Silva C."/>
            <person name="Gautier A."/>
            <person name="Giraud C."/>
            <person name="Giraud T."/>
            <person name="Gonzalez C."/>
            <person name="Grossetete S."/>
            <person name="Guldener U."/>
            <person name="Henrissat B."/>
            <person name="Howlett B.J."/>
            <person name="Kodira C."/>
            <person name="Kretschmer M."/>
            <person name="Lappartient A."/>
            <person name="Leroch M."/>
            <person name="Levis C."/>
            <person name="Mauceli E."/>
            <person name="Neuveglise C."/>
            <person name="Oeser B."/>
            <person name="Pearson M."/>
            <person name="Poulain J."/>
            <person name="Poussereau N."/>
            <person name="Quesneville H."/>
            <person name="Rascle C."/>
            <person name="Schumacher J."/>
            <person name="Segurens B."/>
            <person name="Sexton A."/>
            <person name="Silva E."/>
            <person name="Sirven C."/>
            <person name="Soanes D.M."/>
            <person name="Talbot N.J."/>
            <person name="Templeton M."/>
            <person name="Yandava C."/>
            <person name="Yarden O."/>
            <person name="Zeng Q."/>
            <person name="Rollins J.A."/>
            <person name="Lebrun M.H."/>
            <person name="Dickman M."/>
        </authorList>
    </citation>
    <scope>NUCLEOTIDE SEQUENCE [LARGE SCALE GENOMIC DNA]</scope>
    <source>
        <strain evidence="3">ATCC 18683 / 1980 / Ss-1</strain>
    </source>
</reference>
<evidence type="ECO:0000313" key="3">
    <source>
        <dbReference type="Proteomes" id="UP000001312"/>
    </source>
</evidence>
<evidence type="ECO:0000256" key="1">
    <source>
        <dbReference type="SAM" id="MobiDB-lite"/>
    </source>
</evidence>
<feature type="compositionally biased region" description="Polar residues" evidence="1">
    <location>
        <begin position="1"/>
        <end position="15"/>
    </location>
</feature>
<feature type="region of interest" description="Disordered" evidence="1">
    <location>
        <begin position="38"/>
        <end position="58"/>
    </location>
</feature>
<dbReference type="KEGG" id="ssl:SS1G_09589"/>
<dbReference type="InParanoid" id="A7EW80"/>
<dbReference type="AlphaFoldDB" id="A7EW80"/>
<dbReference type="EMBL" id="CH476633">
    <property type="protein sequence ID" value="EDN93722.1"/>
    <property type="molecule type" value="Genomic_DNA"/>
</dbReference>
<dbReference type="HOGENOM" id="CLU_2980468_0_0_1"/>
<sequence>MTPSTNNNVKKQQAMQPDDWANAMQGGAAFASALLNGRGNERSASSPNLAFDSCRRAS</sequence>
<protein>
    <submittedName>
        <fullName evidence="2">Uncharacterized protein</fullName>
    </submittedName>
</protein>
<proteinExistence type="predicted"/>
<dbReference type="RefSeq" id="XP_001589867.1">
    <property type="nucleotide sequence ID" value="XM_001589817.1"/>
</dbReference>
<keyword evidence="3" id="KW-1185">Reference proteome</keyword>
<dbReference type="GeneID" id="5485859"/>
<feature type="region of interest" description="Disordered" evidence="1">
    <location>
        <begin position="1"/>
        <end position="23"/>
    </location>
</feature>
<dbReference type="Proteomes" id="UP000001312">
    <property type="component" value="Unassembled WGS sequence"/>
</dbReference>
<evidence type="ECO:0000313" key="2">
    <source>
        <dbReference type="EMBL" id="EDN93722.1"/>
    </source>
</evidence>
<gene>
    <name evidence="2" type="ORF">SS1G_09589</name>
</gene>
<organism evidence="2 3">
    <name type="scientific">Sclerotinia sclerotiorum (strain ATCC 18683 / 1980 / Ss-1)</name>
    <name type="common">White mold</name>
    <name type="synonym">Whetzelinia sclerotiorum</name>
    <dbReference type="NCBI Taxonomy" id="665079"/>
    <lineage>
        <taxon>Eukaryota</taxon>
        <taxon>Fungi</taxon>
        <taxon>Dikarya</taxon>
        <taxon>Ascomycota</taxon>
        <taxon>Pezizomycotina</taxon>
        <taxon>Leotiomycetes</taxon>
        <taxon>Helotiales</taxon>
        <taxon>Sclerotiniaceae</taxon>
        <taxon>Sclerotinia</taxon>
    </lineage>
</organism>
<name>A7EW80_SCLS1</name>